<evidence type="ECO:0000256" key="6">
    <source>
        <dbReference type="SAM" id="MobiDB-lite"/>
    </source>
</evidence>
<feature type="domain" description="Zn(2)-C6 fungal-type" evidence="7">
    <location>
        <begin position="18"/>
        <end position="49"/>
    </location>
</feature>
<evidence type="ECO:0000256" key="2">
    <source>
        <dbReference type="ARBA" id="ARBA00023015"/>
    </source>
</evidence>
<feature type="compositionally biased region" description="Low complexity" evidence="6">
    <location>
        <begin position="84"/>
        <end position="97"/>
    </location>
</feature>
<feature type="region of interest" description="Disordered" evidence="6">
    <location>
        <begin position="55"/>
        <end position="129"/>
    </location>
</feature>
<dbReference type="PROSITE" id="PS50048">
    <property type="entry name" value="ZN2_CY6_FUNGAL_2"/>
    <property type="match status" value="1"/>
</dbReference>
<dbReference type="GO" id="GO:0000981">
    <property type="term" value="F:DNA-binding transcription factor activity, RNA polymerase II-specific"/>
    <property type="evidence" value="ECO:0007669"/>
    <property type="project" value="InterPro"/>
</dbReference>
<feature type="compositionally biased region" description="Basic and acidic residues" evidence="6">
    <location>
        <begin position="68"/>
        <end position="78"/>
    </location>
</feature>
<keyword evidence="9" id="KW-1185">Reference proteome</keyword>
<organism evidence="8 9">
    <name type="scientific">Letharia columbiana</name>
    <dbReference type="NCBI Taxonomy" id="112416"/>
    <lineage>
        <taxon>Eukaryota</taxon>
        <taxon>Fungi</taxon>
        <taxon>Dikarya</taxon>
        <taxon>Ascomycota</taxon>
        <taxon>Pezizomycotina</taxon>
        <taxon>Lecanoromycetes</taxon>
        <taxon>OSLEUM clade</taxon>
        <taxon>Lecanoromycetidae</taxon>
        <taxon>Lecanorales</taxon>
        <taxon>Lecanorineae</taxon>
        <taxon>Parmeliaceae</taxon>
        <taxon>Letharia</taxon>
    </lineage>
</organism>
<dbReference type="GO" id="GO:0008270">
    <property type="term" value="F:zinc ion binding"/>
    <property type="evidence" value="ECO:0007669"/>
    <property type="project" value="InterPro"/>
</dbReference>
<dbReference type="PROSITE" id="PS00463">
    <property type="entry name" value="ZN2_CY6_FUNGAL_1"/>
    <property type="match status" value="1"/>
</dbReference>
<proteinExistence type="predicted"/>
<dbReference type="OrthoDB" id="1600564at2759"/>
<keyword evidence="4" id="KW-0804">Transcription</keyword>
<reference evidence="8 9" key="1">
    <citation type="journal article" date="2020" name="Genomics">
        <title>Complete, high-quality genomes from long-read metagenomic sequencing of two wolf lichen thalli reveals enigmatic genome architecture.</title>
        <authorList>
            <person name="McKenzie S.K."/>
            <person name="Walston R.F."/>
            <person name="Allen J.L."/>
        </authorList>
    </citation>
    <scope>NUCLEOTIDE SEQUENCE [LARGE SCALE GENOMIC DNA]</scope>
    <source>
        <strain evidence="8">WasteWater2</strain>
    </source>
</reference>
<dbReference type="InterPro" id="IPR036864">
    <property type="entry name" value="Zn2-C6_fun-type_DNA-bd_sf"/>
</dbReference>
<comment type="subcellular location">
    <subcellularLocation>
        <location evidence="1">Nucleus</location>
    </subcellularLocation>
</comment>
<keyword evidence="2" id="KW-0805">Transcription regulation</keyword>
<dbReference type="PANTHER" id="PTHR31845">
    <property type="entry name" value="FINGER DOMAIN PROTEIN, PUTATIVE-RELATED"/>
    <property type="match status" value="1"/>
</dbReference>
<dbReference type="AlphaFoldDB" id="A0A8H6FFA4"/>
<dbReference type="GO" id="GO:0005634">
    <property type="term" value="C:nucleus"/>
    <property type="evidence" value="ECO:0007669"/>
    <property type="project" value="UniProtKB-SubCell"/>
</dbReference>
<evidence type="ECO:0000313" key="8">
    <source>
        <dbReference type="EMBL" id="KAF6225996.1"/>
    </source>
</evidence>
<evidence type="ECO:0000256" key="5">
    <source>
        <dbReference type="ARBA" id="ARBA00023242"/>
    </source>
</evidence>
<keyword evidence="3" id="KW-0238">DNA-binding</keyword>
<dbReference type="CDD" id="cd00067">
    <property type="entry name" value="GAL4"/>
    <property type="match status" value="1"/>
</dbReference>
<accession>A0A8H6FFA4</accession>
<evidence type="ECO:0000259" key="7">
    <source>
        <dbReference type="PROSITE" id="PS50048"/>
    </source>
</evidence>
<evidence type="ECO:0000256" key="1">
    <source>
        <dbReference type="ARBA" id="ARBA00004123"/>
    </source>
</evidence>
<dbReference type="EMBL" id="JACCJC010000096">
    <property type="protein sequence ID" value="KAF6225996.1"/>
    <property type="molecule type" value="Genomic_DNA"/>
</dbReference>
<evidence type="ECO:0000256" key="3">
    <source>
        <dbReference type="ARBA" id="ARBA00023125"/>
    </source>
</evidence>
<dbReference type="InterPro" id="IPR051089">
    <property type="entry name" value="prtT"/>
</dbReference>
<gene>
    <name evidence="8" type="ORF">HO173_012626</name>
</gene>
<sequence>MESMPAPTAGAPSRYGRACSNCARAKAKCDTGNGVGAKCGRCLRLNKDCQPLQTVHKRKKVNKPSSTKTDRLEGKLDGLYRPLQSSTASTSIASQSAPVSTASTSTEPSSDSWQSLVASPEGEGDFGPRSIQRLNWNRPSMDGLRLHSPTSDPDASYVASGTRSTIYQCPQSSLVRCLEPSSEEAEECLNLFRPYMATYFPFIIVPESTTARELRRDRPFLWLCIMSIASRSTVQQKALATEIKITMGREILVEGRNNIDLLLGILVFVAWGHYHIHDKLVIIQTTQLAMALVGNLGLNKPPLKEPTQMLLNLDARGCPRKPFTPSARTVEERRAVLGCFLLSSVVSSYFQRLDALRWTPYLDDCLVVLAENKEHPTDALLIDLVQLQLIVEQLGQAPGYAGHDDSTSSAKAPPMFYLKALQAKLQDFKVKVPPKTHRDDVLLLHLYSTELKVHEIAFSKAPVVLNSPGFQRLDALYACLYATKSWFDLFLTISPASFAGFSIPIFTQMAHCIIALFRLLTFDDPIWDRGLVRDTANLSLILGHIMEKLSQVKVVRDLDRGVSEDKDIFSGTARGLGSIRTWWDAKSAMEVSDNIVLNKTRGEMYMDFSDDVWLKDIFGQGDGQLDLNMQWSNAGSRS</sequence>
<dbReference type="Proteomes" id="UP000578531">
    <property type="component" value="Unassembled WGS sequence"/>
</dbReference>
<name>A0A8H6FFA4_9LECA</name>
<dbReference type="PANTHER" id="PTHR31845:SF32">
    <property type="entry name" value="MISCELLANEOUS ZN(II)2CYS6 TRANSCRIPTION FACTOR (EUROFUNG)-RELATED"/>
    <property type="match status" value="1"/>
</dbReference>
<dbReference type="Pfam" id="PF00172">
    <property type="entry name" value="Zn_clus"/>
    <property type="match status" value="1"/>
</dbReference>
<keyword evidence="5" id="KW-0539">Nucleus</keyword>
<dbReference type="Gene3D" id="4.10.240.10">
    <property type="entry name" value="Zn(2)-C6 fungal-type DNA-binding domain"/>
    <property type="match status" value="1"/>
</dbReference>
<dbReference type="CDD" id="cd12148">
    <property type="entry name" value="fungal_TF_MHR"/>
    <property type="match status" value="1"/>
</dbReference>
<dbReference type="GeneID" id="59294260"/>
<protein>
    <recommendedName>
        <fullName evidence="7">Zn(2)-C6 fungal-type domain-containing protein</fullName>
    </recommendedName>
</protein>
<dbReference type="SUPFAM" id="SSF57701">
    <property type="entry name" value="Zn2/Cys6 DNA-binding domain"/>
    <property type="match status" value="1"/>
</dbReference>
<dbReference type="InterPro" id="IPR001138">
    <property type="entry name" value="Zn2Cys6_DnaBD"/>
</dbReference>
<evidence type="ECO:0000256" key="4">
    <source>
        <dbReference type="ARBA" id="ARBA00023163"/>
    </source>
</evidence>
<comment type="caution">
    <text evidence="8">The sequence shown here is derived from an EMBL/GenBank/DDBJ whole genome shotgun (WGS) entry which is preliminary data.</text>
</comment>
<dbReference type="GO" id="GO:0000976">
    <property type="term" value="F:transcription cis-regulatory region binding"/>
    <property type="evidence" value="ECO:0007669"/>
    <property type="project" value="TreeGrafter"/>
</dbReference>
<evidence type="ECO:0000313" key="9">
    <source>
        <dbReference type="Proteomes" id="UP000578531"/>
    </source>
</evidence>
<feature type="compositionally biased region" description="Polar residues" evidence="6">
    <location>
        <begin position="98"/>
        <end position="117"/>
    </location>
</feature>
<dbReference type="RefSeq" id="XP_037158663.1">
    <property type="nucleotide sequence ID" value="XM_037314461.1"/>
</dbReference>